<reference evidence="12" key="1">
    <citation type="submission" date="2022-11" db="EMBL/GenBank/DDBJ databases">
        <authorList>
            <person name="Morgan W.R."/>
            <person name="Tartar A."/>
        </authorList>
    </citation>
    <scope>NUCLEOTIDE SEQUENCE</scope>
    <source>
        <strain evidence="12">ARSEF 373</strain>
    </source>
</reference>
<dbReference type="GO" id="GO:0046872">
    <property type="term" value="F:metal ion binding"/>
    <property type="evidence" value="ECO:0007669"/>
    <property type="project" value="UniProtKB-KW"/>
</dbReference>
<dbReference type="PANTHER" id="PTHR48408:SF1">
    <property type="entry name" value="XYLOSE ISOMERASE"/>
    <property type="match status" value="1"/>
</dbReference>
<comment type="similarity">
    <text evidence="2 10">Belongs to the xylose isomerase family.</text>
</comment>
<name>A0AAV2Z1B2_9STRA</name>
<organism evidence="12 13">
    <name type="scientific">Lagenidium giganteum</name>
    <dbReference type="NCBI Taxonomy" id="4803"/>
    <lineage>
        <taxon>Eukaryota</taxon>
        <taxon>Sar</taxon>
        <taxon>Stramenopiles</taxon>
        <taxon>Oomycota</taxon>
        <taxon>Peronosporomycetes</taxon>
        <taxon>Pythiales</taxon>
        <taxon>Pythiaceae</taxon>
    </lineage>
</organism>
<keyword evidence="6 10" id="KW-0479">Metal-binding</keyword>
<keyword evidence="8 10" id="KW-0119">Carbohydrate metabolism</keyword>
<evidence type="ECO:0000256" key="5">
    <source>
        <dbReference type="ARBA" id="ARBA00022629"/>
    </source>
</evidence>
<dbReference type="Proteomes" id="UP001146120">
    <property type="component" value="Unassembled WGS sequence"/>
</dbReference>
<keyword evidence="4" id="KW-0963">Cytoplasm</keyword>
<dbReference type="NCBIfam" id="NF003998">
    <property type="entry name" value="PRK05474.1"/>
    <property type="match status" value="1"/>
</dbReference>
<dbReference type="HAMAP" id="MF_00455">
    <property type="entry name" value="Xylose_isom_A"/>
    <property type="match status" value="1"/>
</dbReference>
<dbReference type="Gene3D" id="3.20.20.150">
    <property type="entry name" value="Divalent-metal-dependent TIM barrel enzymes"/>
    <property type="match status" value="1"/>
</dbReference>
<dbReference type="EMBL" id="DAKRPA010000084">
    <property type="protein sequence ID" value="DAZ99394.1"/>
    <property type="molecule type" value="Genomic_DNA"/>
</dbReference>
<keyword evidence="7 10" id="KW-0413">Isomerase</keyword>
<evidence type="ECO:0000256" key="2">
    <source>
        <dbReference type="ARBA" id="ARBA00005765"/>
    </source>
</evidence>
<dbReference type="PROSITE" id="PS51415">
    <property type="entry name" value="XYLOSE_ISOMERASE"/>
    <property type="match status" value="1"/>
</dbReference>
<dbReference type="InterPro" id="IPR036237">
    <property type="entry name" value="Xyl_isomerase-like_sf"/>
</dbReference>
<evidence type="ECO:0000256" key="1">
    <source>
        <dbReference type="ARBA" id="ARBA00004496"/>
    </source>
</evidence>
<feature type="domain" description="Xylose isomerase-like TIM barrel" evidence="11">
    <location>
        <begin position="117"/>
        <end position="308"/>
    </location>
</feature>
<evidence type="ECO:0000256" key="7">
    <source>
        <dbReference type="ARBA" id="ARBA00023235"/>
    </source>
</evidence>
<dbReference type="InterPro" id="IPR001998">
    <property type="entry name" value="Xylose_isomerase"/>
</dbReference>
<comment type="catalytic activity">
    <reaction evidence="9 10">
        <text>alpha-D-xylose = alpha-D-xylulofuranose</text>
        <dbReference type="Rhea" id="RHEA:22816"/>
        <dbReference type="ChEBI" id="CHEBI:28518"/>
        <dbReference type="ChEBI" id="CHEBI:188998"/>
        <dbReference type="EC" id="5.3.1.5"/>
    </reaction>
</comment>
<dbReference type="PRINTS" id="PR00688">
    <property type="entry name" value="XYLOSISMRASE"/>
</dbReference>
<reference evidence="12" key="2">
    <citation type="journal article" date="2023" name="Microbiol Resour">
        <title>Decontamination and Annotation of the Draft Genome Sequence of the Oomycete Lagenidium giganteum ARSEF 373.</title>
        <authorList>
            <person name="Morgan W.R."/>
            <person name="Tartar A."/>
        </authorList>
    </citation>
    <scope>NUCLEOTIDE SEQUENCE</scope>
    <source>
        <strain evidence="12">ARSEF 373</strain>
    </source>
</reference>
<dbReference type="PANTHER" id="PTHR48408">
    <property type="match status" value="1"/>
</dbReference>
<comment type="subcellular location">
    <subcellularLocation>
        <location evidence="1">Cytoplasm</location>
    </subcellularLocation>
</comment>
<dbReference type="EC" id="5.3.1.5" evidence="3 10"/>
<evidence type="ECO:0000256" key="8">
    <source>
        <dbReference type="ARBA" id="ARBA00023277"/>
    </source>
</evidence>
<protein>
    <recommendedName>
        <fullName evidence="3 10">Xylose isomerase</fullName>
        <ecNumber evidence="3 10">5.3.1.5</ecNumber>
    </recommendedName>
</protein>
<dbReference type="InterPro" id="IPR013452">
    <property type="entry name" value="Xylose_isom_bac"/>
</dbReference>
<comment type="caution">
    <text evidence="12">The sequence shown here is derived from an EMBL/GenBank/DDBJ whole genome shotgun (WGS) entry which is preliminary data.</text>
</comment>
<gene>
    <name evidence="12" type="ORF">N0F65_005296</name>
</gene>
<keyword evidence="13" id="KW-1185">Reference proteome</keyword>
<evidence type="ECO:0000259" key="11">
    <source>
        <dbReference type="Pfam" id="PF01261"/>
    </source>
</evidence>
<dbReference type="InterPro" id="IPR013022">
    <property type="entry name" value="Xyl_isomerase-like_TIM-brl"/>
</dbReference>
<keyword evidence="5 10" id="KW-0859">Xylose metabolism</keyword>
<evidence type="ECO:0000256" key="10">
    <source>
        <dbReference type="RuleBase" id="RU000609"/>
    </source>
</evidence>
<evidence type="ECO:0000313" key="12">
    <source>
        <dbReference type="EMBL" id="DAZ99394.1"/>
    </source>
</evidence>
<dbReference type="GO" id="GO:0042732">
    <property type="term" value="P:D-xylose metabolic process"/>
    <property type="evidence" value="ECO:0007669"/>
    <property type="project" value="UniProtKB-KW"/>
</dbReference>
<evidence type="ECO:0000256" key="6">
    <source>
        <dbReference type="ARBA" id="ARBA00022723"/>
    </source>
</evidence>
<dbReference type="Pfam" id="PF01261">
    <property type="entry name" value="AP_endonuc_2"/>
    <property type="match status" value="1"/>
</dbReference>
<evidence type="ECO:0000256" key="3">
    <source>
        <dbReference type="ARBA" id="ARBA00011958"/>
    </source>
</evidence>
<dbReference type="GO" id="GO:0009045">
    <property type="term" value="F:xylose isomerase activity"/>
    <property type="evidence" value="ECO:0007669"/>
    <property type="project" value="UniProtKB-EC"/>
</dbReference>
<dbReference type="AlphaFoldDB" id="A0AAV2Z1B2"/>
<proteinExistence type="inferred from homology"/>
<accession>A0AAV2Z1B2</accession>
<dbReference type="NCBIfam" id="TIGR02630">
    <property type="entry name" value="xylose_isom_A"/>
    <property type="match status" value="1"/>
</dbReference>
<evidence type="ECO:0000313" key="13">
    <source>
        <dbReference type="Proteomes" id="UP001146120"/>
    </source>
</evidence>
<dbReference type="SUPFAM" id="SSF51658">
    <property type="entry name" value="Xylose isomerase-like"/>
    <property type="match status" value="1"/>
</dbReference>
<evidence type="ECO:0000256" key="4">
    <source>
        <dbReference type="ARBA" id="ARBA00022490"/>
    </source>
</evidence>
<evidence type="ECO:0000256" key="9">
    <source>
        <dbReference type="ARBA" id="ARBA00033659"/>
    </source>
</evidence>
<sequence>MAFMWKQHEVKEYFPDIGRIKYDPKAEKALAFREYNADEVILGKPMREWCRFAVCYWHTFGGSGSDPFGPAGTFINRSWNDCERNVVNMDEKDPSRCVEMVEAAKCKADAAFELFVKLGVDFYTFHDRDVIGEGSNMRETTVMFQEVVRYMKKKQSETGVKCLWGTANLFSHRRFMNGALTNPDVDAFVRAAKYVKEAMEMTVQLGGANFVFWAGRDGYQTLLNTDLRHELDQMAAFYKMVVEFKKTLSAPLQLLIEPKPCEPTKHQYDYDAATVMAFLDRYGLEDDFKLNIEPNHTTLAGHEYEHDICYAAAYNMLGSIDCNTGDPMLGWDTDQFLTDDRKATLVMKQVIEMGGLAPGGLNFDAKVRRESTDLKDIFIAHIGSMDCFARGLRRAAAMIEKNELSALVKTRYASWDSDLGRQILTQRTTLTDLSKLADASDDVKQSSGQQELYELMLSRALR</sequence>